<dbReference type="AlphaFoldDB" id="A0AAD9UKQ3"/>
<gene>
    <name evidence="2" type="ORF">NP493_20g07039</name>
</gene>
<sequence>MSAEVSTEKRGSHDSWSPPEGFLPAVDGPPTADEERAKRRAVVENALSPIHNRHSLSENYEKPLSSREGWWRATIKDTPNPGHYESDYFLEELLRRPATYQFKSEGRRHEAQKFNRGATLLPGAYNLRQDMTHR</sequence>
<dbReference type="Proteomes" id="UP001209878">
    <property type="component" value="Unassembled WGS sequence"/>
</dbReference>
<organism evidence="2 3">
    <name type="scientific">Ridgeia piscesae</name>
    <name type="common">Tubeworm</name>
    <dbReference type="NCBI Taxonomy" id="27915"/>
    <lineage>
        <taxon>Eukaryota</taxon>
        <taxon>Metazoa</taxon>
        <taxon>Spiralia</taxon>
        <taxon>Lophotrochozoa</taxon>
        <taxon>Annelida</taxon>
        <taxon>Polychaeta</taxon>
        <taxon>Sedentaria</taxon>
        <taxon>Canalipalpata</taxon>
        <taxon>Sabellida</taxon>
        <taxon>Siboglinidae</taxon>
        <taxon>Ridgeia</taxon>
    </lineage>
</organism>
<reference evidence="2" key="1">
    <citation type="journal article" date="2023" name="Mol. Biol. Evol.">
        <title>Third-Generation Sequencing Reveals the Adaptive Role of the Epigenome in Three Deep-Sea Polychaetes.</title>
        <authorList>
            <person name="Perez M."/>
            <person name="Aroh O."/>
            <person name="Sun Y."/>
            <person name="Lan Y."/>
            <person name="Juniper S.K."/>
            <person name="Young C.R."/>
            <person name="Angers B."/>
            <person name="Qian P.Y."/>
        </authorList>
    </citation>
    <scope>NUCLEOTIDE SEQUENCE</scope>
    <source>
        <strain evidence="2">R07B-5</strain>
    </source>
</reference>
<evidence type="ECO:0000313" key="2">
    <source>
        <dbReference type="EMBL" id="KAK2192926.1"/>
    </source>
</evidence>
<dbReference type="PANTHER" id="PTHR35678:SF1">
    <property type="entry name" value="PROTEIN STPG4"/>
    <property type="match status" value="1"/>
</dbReference>
<dbReference type="GO" id="GO:0042393">
    <property type="term" value="F:histone binding"/>
    <property type="evidence" value="ECO:0007669"/>
    <property type="project" value="TreeGrafter"/>
</dbReference>
<accession>A0AAD9UKQ3</accession>
<protein>
    <submittedName>
        <fullName evidence="2">Uncharacterized protein</fullName>
    </submittedName>
</protein>
<feature type="compositionally biased region" description="Basic and acidic residues" evidence="1">
    <location>
        <begin position="1"/>
        <end position="13"/>
    </location>
</feature>
<dbReference type="GO" id="GO:0003682">
    <property type="term" value="F:chromatin binding"/>
    <property type="evidence" value="ECO:0007669"/>
    <property type="project" value="TreeGrafter"/>
</dbReference>
<evidence type="ECO:0000313" key="3">
    <source>
        <dbReference type="Proteomes" id="UP001209878"/>
    </source>
</evidence>
<dbReference type="EMBL" id="JAODUO010000020">
    <property type="protein sequence ID" value="KAK2192926.1"/>
    <property type="molecule type" value="Genomic_DNA"/>
</dbReference>
<dbReference type="GO" id="GO:0001939">
    <property type="term" value="C:female pronucleus"/>
    <property type="evidence" value="ECO:0007669"/>
    <property type="project" value="TreeGrafter"/>
</dbReference>
<keyword evidence="3" id="KW-1185">Reference proteome</keyword>
<dbReference type="GO" id="GO:0042585">
    <property type="term" value="C:germinal vesicle"/>
    <property type="evidence" value="ECO:0007669"/>
    <property type="project" value="TreeGrafter"/>
</dbReference>
<name>A0AAD9UKQ3_RIDPI</name>
<feature type="region of interest" description="Disordered" evidence="1">
    <location>
        <begin position="1"/>
        <end position="37"/>
    </location>
</feature>
<evidence type="ECO:0000256" key="1">
    <source>
        <dbReference type="SAM" id="MobiDB-lite"/>
    </source>
</evidence>
<dbReference type="GO" id="GO:0001940">
    <property type="term" value="C:male pronucleus"/>
    <property type="evidence" value="ECO:0007669"/>
    <property type="project" value="TreeGrafter"/>
</dbReference>
<dbReference type="PANTHER" id="PTHR35678">
    <property type="entry name" value="PROTEIN STPG4"/>
    <property type="match status" value="1"/>
</dbReference>
<dbReference type="GO" id="GO:0044727">
    <property type="term" value="P:epigenetic programing of male pronucleus"/>
    <property type="evidence" value="ECO:0007669"/>
    <property type="project" value="TreeGrafter"/>
</dbReference>
<proteinExistence type="predicted"/>
<comment type="caution">
    <text evidence="2">The sequence shown here is derived from an EMBL/GenBank/DDBJ whole genome shotgun (WGS) entry which is preliminary data.</text>
</comment>